<sequence>MAQNNAKGNYYQLGSGFSALLAECLTVEYGKKAKLEFFPFTPPRASGLNLKGGQSGDQLGWEGRRRGGGAISAGQSIGRWWSRTIPLTDHAQTDTLEHEDCSFMVEQRGAILPQILVGRKNLGMCSRPQRTNAILNRADRPTIVGLASPSARSLRVGERGHTNLVGHYPAGLITFPLATSGGGWGALGSVPLIEPFQRKIRAWAGGESPISAFEAGQSNGEVRTAVRRNVANSWPWCFAVPWGDREDAYGSLVMKELSSDGSGVDTYVEDEEEY</sequence>
<name>A0ABD2L6F7_9BILA</name>
<dbReference type="Proteomes" id="UP001620626">
    <property type="component" value="Unassembled WGS sequence"/>
</dbReference>
<dbReference type="AlphaFoldDB" id="A0ABD2L6F7"/>
<dbReference type="EMBL" id="JBICBT010000530">
    <property type="protein sequence ID" value="KAL3110776.1"/>
    <property type="molecule type" value="Genomic_DNA"/>
</dbReference>
<evidence type="ECO:0000313" key="1">
    <source>
        <dbReference type="EMBL" id="KAL3110776.1"/>
    </source>
</evidence>
<comment type="caution">
    <text evidence="1">The sequence shown here is derived from an EMBL/GenBank/DDBJ whole genome shotgun (WGS) entry which is preliminary data.</text>
</comment>
<gene>
    <name evidence="1" type="ORF">niasHT_011281</name>
</gene>
<reference evidence="1 2" key="1">
    <citation type="submission" date="2024-10" db="EMBL/GenBank/DDBJ databases">
        <authorList>
            <person name="Kim D."/>
        </authorList>
    </citation>
    <scope>NUCLEOTIDE SEQUENCE [LARGE SCALE GENOMIC DNA]</scope>
    <source>
        <strain evidence="1">BH-2024</strain>
    </source>
</reference>
<organism evidence="1 2">
    <name type="scientific">Heterodera trifolii</name>
    <dbReference type="NCBI Taxonomy" id="157864"/>
    <lineage>
        <taxon>Eukaryota</taxon>
        <taxon>Metazoa</taxon>
        <taxon>Ecdysozoa</taxon>
        <taxon>Nematoda</taxon>
        <taxon>Chromadorea</taxon>
        <taxon>Rhabditida</taxon>
        <taxon>Tylenchina</taxon>
        <taxon>Tylenchomorpha</taxon>
        <taxon>Tylenchoidea</taxon>
        <taxon>Heteroderidae</taxon>
        <taxon>Heteroderinae</taxon>
        <taxon>Heterodera</taxon>
    </lineage>
</organism>
<keyword evidence="2" id="KW-1185">Reference proteome</keyword>
<proteinExistence type="predicted"/>
<protein>
    <submittedName>
        <fullName evidence="1">Uncharacterized protein</fullName>
    </submittedName>
</protein>
<accession>A0ABD2L6F7</accession>
<evidence type="ECO:0000313" key="2">
    <source>
        <dbReference type="Proteomes" id="UP001620626"/>
    </source>
</evidence>